<organism evidence="2 3">
    <name type="scientific">Aulographum hederae CBS 113979</name>
    <dbReference type="NCBI Taxonomy" id="1176131"/>
    <lineage>
        <taxon>Eukaryota</taxon>
        <taxon>Fungi</taxon>
        <taxon>Dikarya</taxon>
        <taxon>Ascomycota</taxon>
        <taxon>Pezizomycotina</taxon>
        <taxon>Dothideomycetes</taxon>
        <taxon>Pleosporomycetidae</taxon>
        <taxon>Aulographales</taxon>
        <taxon>Aulographaceae</taxon>
    </lineage>
</organism>
<sequence length="154" mass="17080">MSRTRTGKGRESKRHREPGTSKTSLPAPIPEPIQGPLRLFRNITVIRLCDWCCAENSSATVQNNPPLLPNIGPALCHDNGMVRKLGDSHCWTQGLPCSDRPSSPMRLASVCCTLQTTFHQKPETRNIPGVQDSKSATRRFGLARDCLLRAPRHD</sequence>
<evidence type="ECO:0000313" key="3">
    <source>
        <dbReference type="Proteomes" id="UP000800041"/>
    </source>
</evidence>
<feature type="compositionally biased region" description="Basic residues" evidence="1">
    <location>
        <begin position="1"/>
        <end position="16"/>
    </location>
</feature>
<dbReference type="Proteomes" id="UP000800041">
    <property type="component" value="Unassembled WGS sequence"/>
</dbReference>
<keyword evidence="3" id="KW-1185">Reference proteome</keyword>
<feature type="region of interest" description="Disordered" evidence="1">
    <location>
        <begin position="1"/>
        <end position="30"/>
    </location>
</feature>
<dbReference type="EMBL" id="ML977139">
    <property type="protein sequence ID" value="KAF1991659.1"/>
    <property type="molecule type" value="Genomic_DNA"/>
</dbReference>
<proteinExistence type="predicted"/>
<reference evidence="2" key="1">
    <citation type="journal article" date="2020" name="Stud. Mycol.">
        <title>101 Dothideomycetes genomes: a test case for predicting lifestyles and emergence of pathogens.</title>
        <authorList>
            <person name="Haridas S."/>
            <person name="Albert R."/>
            <person name="Binder M."/>
            <person name="Bloem J."/>
            <person name="Labutti K."/>
            <person name="Salamov A."/>
            <person name="Andreopoulos B."/>
            <person name="Baker S."/>
            <person name="Barry K."/>
            <person name="Bills G."/>
            <person name="Bluhm B."/>
            <person name="Cannon C."/>
            <person name="Castanera R."/>
            <person name="Culley D."/>
            <person name="Daum C."/>
            <person name="Ezra D."/>
            <person name="Gonzalez J."/>
            <person name="Henrissat B."/>
            <person name="Kuo A."/>
            <person name="Liang C."/>
            <person name="Lipzen A."/>
            <person name="Lutzoni F."/>
            <person name="Magnuson J."/>
            <person name="Mondo S."/>
            <person name="Nolan M."/>
            <person name="Ohm R."/>
            <person name="Pangilinan J."/>
            <person name="Park H.-J."/>
            <person name="Ramirez L."/>
            <person name="Alfaro M."/>
            <person name="Sun H."/>
            <person name="Tritt A."/>
            <person name="Yoshinaga Y."/>
            <person name="Zwiers L.-H."/>
            <person name="Turgeon B."/>
            <person name="Goodwin S."/>
            <person name="Spatafora J."/>
            <person name="Crous P."/>
            <person name="Grigoriev I."/>
        </authorList>
    </citation>
    <scope>NUCLEOTIDE SEQUENCE</scope>
    <source>
        <strain evidence="2">CBS 113979</strain>
    </source>
</reference>
<evidence type="ECO:0000256" key="1">
    <source>
        <dbReference type="SAM" id="MobiDB-lite"/>
    </source>
</evidence>
<evidence type="ECO:0000313" key="2">
    <source>
        <dbReference type="EMBL" id="KAF1991659.1"/>
    </source>
</evidence>
<gene>
    <name evidence="2" type="ORF">K402DRAFT_130739</name>
</gene>
<accession>A0A6G1HF61</accession>
<name>A0A6G1HF61_9PEZI</name>
<protein>
    <submittedName>
        <fullName evidence="2">Uncharacterized protein</fullName>
    </submittedName>
</protein>
<dbReference type="AlphaFoldDB" id="A0A6G1HF61"/>